<dbReference type="AlphaFoldDB" id="A0ABC7ZIB9"/>
<evidence type="ECO:0000313" key="16">
    <source>
        <dbReference type="Proteomes" id="UP000005254"/>
    </source>
</evidence>
<dbReference type="PROSITE" id="PS00856">
    <property type="entry name" value="GUANYLATE_KINASE_1"/>
    <property type="match status" value="1"/>
</dbReference>
<comment type="function">
    <text evidence="1 13">Essential for recycling GMP and indirectly, cGMP.</text>
</comment>
<dbReference type="GO" id="GO:0005524">
    <property type="term" value="F:ATP binding"/>
    <property type="evidence" value="ECO:0007669"/>
    <property type="project" value="UniProtKB-UniRule"/>
</dbReference>
<proteinExistence type="inferred from homology"/>
<dbReference type="NCBIfam" id="TIGR03263">
    <property type="entry name" value="guanyl_kin"/>
    <property type="match status" value="1"/>
</dbReference>
<dbReference type="PRINTS" id="PR00300">
    <property type="entry name" value="CLPPROTEASEA"/>
</dbReference>
<dbReference type="InterPro" id="IPR017665">
    <property type="entry name" value="Guanylate_kinase"/>
</dbReference>
<keyword evidence="8 13" id="KW-0547">Nucleotide-binding</keyword>
<comment type="catalytic activity">
    <reaction evidence="12 13">
        <text>GMP + ATP = GDP + ADP</text>
        <dbReference type="Rhea" id="RHEA:20780"/>
        <dbReference type="ChEBI" id="CHEBI:30616"/>
        <dbReference type="ChEBI" id="CHEBI:58115"/>
        <dbReference type="ChEBI" id="CHEBI:58189"/>
        <dbReference type="ChEBI" id="CHEBI:456216"/>
        <dbReference type="EC" id="2.7.4.8"/>
    </reaction>
</comment>
<accession>A0ABC7ZIB9</accession>
<evidence type="ECO:0000313" key="15">
    <source>
        <dbReference type="EMBL" id="AFQ03914.1"/>
    </source>
</evidence>
<dbReference type="Proteomes" id="UP000005254">
    <property type="component" value="Chromosome"/>
</dbReference>
<dbReference type="FunFam" id="3.30.63.10:FF:000005">
    <property type="entry name" value="Guanylate kinase"/>
    <property type="match status" value="1"/>
</dbReference>
<feature type="binding site" evidence="13">
    <location>
        <begin position="12"/>
        <end position="19"/>
    </location>
    <ligand>
        <name>ATP</name>
        <dbReference type="ChEBI" id="CHEBI:30616"/>
    </ligand>
</feature>
<keyword evidence="9 13" id="KW-0418">Kinase</keyword>
<evidence type="ECO:0000256" key="7">
    <source>
        <dbReference type="ARBA" id="ARBA00022679"/>
    </source>
</evidence>
<keyword evidence="7 13" id="KW-0808">Transferase</keyword>
<dbReference type="PANTHER" id="PTHR23117">
    <property type="entry name" value="GUANYLATE KINASE-RELATED"/>
    <property type="match status" value="1"/>
</dbReference>
<evidence type="ECO:0000256" key="6">
    <source>
        <dbReference type="ARBA" id="ARBA00022490"/>
    </source>
</evidence>
<dbReference type="PANTHER" id="PTHR23117:SF13">
    <property type="entry name" value="GUANYLATE KINASE"/>
    <property type="match status" value="1"/>
</dbReference>
<evidence type="ECO:0000256" key="2">
    <source>
        <dbReference type="ARBA" id="ARBA00004496"/>
    </source>
</evidence>
<evidence type="ECO:0000256" key="9">
    <source>
        <dbReference type="ARBA" id="ARBA00022777"/>
    </source>
</evidence>
<keyword evidence="10 13" id="KW-0067">ATP-binding</keyword>
<dbReference type="InterPro" id="IPR027417">
    <property type="entry name" value="P-loop_NTPase"/>
</dbReference>
<evidence type="ECO:0000256" key="5">
    <source>
        <dbReference type="ARBA" id="ARBA00016296"/>
    </source>
</evidence>
<dbReference type="InterPro" id="IPR008144">
    <property type="entry name" value="Guanylate_kin-like_dom"/>
</dbReference>
<name>A0ABC7ZIB9_MYCGT</name>
<dbReference type="InterPro" id="IPR001270">
    <property type="entry name" value="ClpA/B"/>
</dbReference>
<comment type="subcellular location">
    <subcellularLocation>
        <location evidence="2 13">Cytoplasm</location>
    </subcellularLocation>
</comment>
<evidence type="ECO:0000256" key="10">
    <source>
        <dbReference type="ARBA" id="ARBA00022840"/>
    </source>
</evidence>
<evidence type="ECO:0000259" key="14">
    <source>
        <dbReference type="PROSITE" id="PS50052"/>
    </source>
</evidence>
<evidence type="ECO:0000256" key="1">
    <source>
        <dbReference type="ARBA" id="ARBA00003531"/>
    </source>
</evidence>
<dbReference type="InterPro" id="IPR020590">
    <property type="entry name" value="Guanylate_kinase_CS"/>
</dbReference>
<evidence type="ECO:0000256" key="13">
    <source>
        <dbReference type="HAMAP-Rule" id="MF_00328"/>
    </source>
</evidence>
<dbReference type="KEGG" id="mgx:CM1_00620"/>
<dbReference type="Gene3D" id="3.30.63.10">
    <property type="entry name" value="Guanylate Kinase phosphate binding domain"/>
    <property type="match status" value="1"/>
</dbReference>
<dbReference type="CDD" id="cd00071">
    <property type="entry name" value="GMPK"/>
    <property type="match status" value="1"/>
</dbReference>
<dbReference type="InterPro" id="IPR008145">
    <property type="entry name" value="GK/Ca_channel_bsu"/>
</dbReference>
<dbReference type="PROSITE" id="PS50052">
    <property type="entry name" value="GUANYLATE_KINASE_2"/>
    <property type="match status" value="1"/>
</dbReference>
<comment type="similarity">
    <text evidence="3 13">Belongs to the guanylate kinase family.</text>
</comment>
<dbReference type="EC" id="2.7.4.8" evidence="4 13"/>
<dbReference type="HAMAP" id="MF_00328">
    <property type="entry name" value="Guanylate_kinase"/>
    <property type="match status" value="1"/>
</dbReference>
<dbReference type="SUPFAM" id="SSF52540">
    <property type="entry name" value="P-loop containing nucleoside triphosphate hydrolases"/>
    <property type="match status" value="1"/>
</dbReference>
<dbReference type="EMBL" id="CP003772">
    <property type="protein sequence ID" value="AFQ03914.1"/>
    <property type="molecule type" value="Genomic_DNA"/>
</dbReference>
<evidence type="ECO:0000256" key="3">
    <source>
        <dbReference type="ARBA" id="ARBA00005790"/>
    </source>
</evidence>
<dbReference type="GO" id="GO:0004385">
    <property type="term" value="F:GMP kinase activity"/>
    <property type="evidence" value="ECO:0007669"/>
    <property type="project" value="UniProtKB-UniRule"/>
</dbReference>
<feature type="domain" description="Guanylate kinase-like" evidence="14">
    <location>
        <begin position="5"/>
        <end position="185"/>
    </location>
</feature>
<dbReference type="Gene3D" id="3.40.50.300">
    <property type="entry name" value="P-loop containing nucleotide triphosphate hydrolases"/>
    <property type="match status" value="1"/>
</dbReference>
<dbReference type="SMART" id="SM00072">
    <property type="entry name" value="GuKc"/>
    <property type="match status" value="1"/>
</dbReference>
<gene>
    <name evidence="13" type="primary">gmk</name>
    <name evidence="15" type="ORF">CM1_00620</name>
</gene>
<keyword evidence="6 13" id="KW-0963">Cytoplasm</keyword>
<evidence type="ECO:0000256" key="11">
    <source>
        <dbReference type="ARBA" id="ARBA00030128"/>
    </source>
</evidence>
<organism evidence="15 16">
    <name type="scientific">Mycoplasmoides genitalium M6320</name>
    <dbReference type="NCBI Taxonomy" id="662945"/>
    <lineage>
        <taxon>Bacteria</taxon>
        <taxon>Bacillati</taxon>
        <taxon>Mycoplasmatota</taxon>
        <taxon>Mycoplasmoidales</taxon>
        <taxon>Mycoplasmoidaceae</taxon>
        <taxon>Mycoplasmoides</taxon>
    </lineage>
</organism>
<evidence type="ECO:0000256" key="4">
    <source>
        <dbReference type="ARBA" id="ARBA00012961"/>
    </source>
</evidence>
<protein>
    <recommendedName>
        <fullName evidence="5 13">Guanylate kinase</fullName>
        <ecNumber evidence="4 13">2.7.4.8</ecNumber>
    </recommendedName>
    <alternativeName>
        <fullName evidence="11 13">GMP kinase</fullName>
    </alternativeName>
</protein>
<evidence type="ECO:0000256" key="12">
    <source>
        <dbReference type="ARBA" id="ARBA00048594"/>
    </source>
</evidence>
<reference evidence="15 16" key="1">
    <citation type="journal article" date="2012" name="J. Bacteriol.">
        <title>Draft Genome Sequences of Four Axenic Mycoplasma genitalium Strains Isolated from Denmark, Japan, and Australia.</title>
        <authorList>
            <person name="McGowin C.L."/>
            <person name="Ma L."/>
            <person name="Jensen J.S."/>
            <person name="Mancuso M.M."/>
            <person name="Hamasuna R."/>
            <person name="Adegboye D."/>
            <person name="Martin D.H."/>
        </authorList>
    </citation>
    <scope>NUCLEOTIDE SEQUENCE [LARGE SCALE GENOMIC DNA]</scope>
    <source>
        <strain evidence="15 16">M6320</strain>
    </source>
</reference>
<dbReference type="Pfam" id="PF00625">
    <property type="entry name" value="Guanylate_kin"/>
    <property type="match status" value="1"/>
</dbReference>
<dbReference type="GO" id="GO:0005737">
    <property type="term" value="C:cytoplasm"/>
    <property type="evidence" value="ECO:0007669"/>
    <property type="project" value="UniProtKB-SubCell"/>
</dbReference>
<sequence length="189" mass="22127">MNNQGRIFVITGPSGVGKSTLVKALLDHFKEQLFYSISATTRKKRISEKEGIDYFFKDKDEFENLIKQDAFIEWACYNNHYYGTLKSQAEQAIKSGINLMLEIEYQGALQVKSKYPHNVVLIFIKPPSMQELLKRLKKRNDEDETTIKKRLEQAKIEFQQIDNFKYVVTNKEFDKTLNELKSILLSEFI</sequence>
<evidence type="ECO:0000256" key="8">
    <source>
        <dbReference type="ARBA" id="ARBA00022741"/>
    </source>
</evidence>